<feature type="transmembrane region" description="Helical" evidence="2">
    <location>
        <begin position="51"/>
        <end position="77"/>
    </location>
</feature>
<dbReference type="EMBL" id="JXTI01000110">
    <property type="protein sequence ID" value="KWX12580.1"/>
    <property type="molecule type" value="Genomic_DNA"/>
</dbReference>
<dbReference type="InterPro" id="IPR029052">
    <property type="entry name" value="Metallo-depent_PP-like"/>
</dbReference>
<gene>
    <name evidence="3" type="ORF">QR46_3460</name>
</gene>
<comment type="caution">
    <text evidence="3">The sequence shown here is derived from an EMBL/GenBank/DDBJ whole genome shotgun (WGS) entry which is preliminary data.</text>
</comment>
<evidence type="ECO:0000313" key="3">
    <source>
        <dbReference type="EMBL" id="KWX12580.1"/>
    </source>
</evidence>
<dbReference type="AlphaFoldDB" id="A0A132NRA8"/>
<dbReference type="Proteomes" id="UP000070089">
    <property type="component" value="Unassembled WGS sequence"/>
</dbReference>
<evidence type="ECO:0000256" key="2">
    <source>
        <dbReference type="SAM" id="Phobius"/>
    </source>
</evidence>
<dbReference type="InterPro" id="IPR036116">
    <property type="entry name" value="FN3_sf"/>
</dbReference>
<dbReference type="VEuPathDB" id="GiardiaDB:QR46_3460"/>
<keyword evidence="1" id="KW-0732">Signal</keyword>
<dbReference type="GO" id="GO:0003993">
    <property type="term" value="F:acid phosphatase activity"/>
    <property type="evidence" value="ECO:0007669"/>
    <property type="project" value="InterPro"/>
</dbReference>
<reference evidence="3 4" key="1">
    <citation type="journal article" date="2015" name="Mol. Biochem. Parasitol.">
        <title>Identification of polymorphic genes for use in assemblage B genotyping assays through comparative genomics of multiple assemblage B Giardia duodenalis isolates.</title>
        <authorList>
            <person name="Wielinga C."/>
            <person name="Thompson R.C."/>
            <person name="Monis P."/>
            <person name="Ryan U."/>
        </authorList>
    </citation>
    <scope>NUCLEOTIDE SEQUENCE [LARGE SCALE GENOMIC DNA]</scope>
    <source>
        <strain evidence="3 4">BAH15c1</strain>
    </source>
</reference>
<accession>A0A132NRA8</accession>
<protein>
    <submittedName>
        <fullName evidence="3">Uncharacterized protein</fullName>
    </submittedName>
</protein>
<dbReference type="PANTHER" id="PTHR22953">
    <property type="entry name" value="ACID PHOSPHATASE RELATED"/>
    <property type="match status" value="1"/>
</dbReference>
<dbReference type="OrthoDB" id="10252254at2759"/>
<name>A0A132NRA8_GIAIN</name>
<dbReference type="PANTHER" id="PTHR22953:SF153">
    <property type="entry name" value="PURPLE ACID PHOSPHATASE"/>
    <property type="match status" value="1"/>
</dbReference>
<sequence>MPLSIGSICRRFNTIVQMLILIATSAILFSSPFCLMYYVSFSYKLDFLGVLASPITIVLISMIYSVCLLIYTACLFFSRIRAPELELDAYMNKRTKSDLERQHLLANEHPLGAVEEQYSKASKIHLGPIQSLFMNYIRGHNITALILFLLPWLFSLAIACYYYAPFNPIKVRSIKPYQTLAHWNTSESIQITWNKDKSRDNKLLLFKETRIPIGDDMVNLSLWDEIIPSVSSNQRYVVLTNLTPGQCYYYYVPSFTASDELNSMCFLPTGAHPTIAVIADIGSSPYINQLLNKRLHSTSPNLTVLLGNMVKSGVQESEWLLLMQPNGLFNYFRGRPAVALPGFKESQDSVFFPNSPRYFYSLVFSDSQVLSRYNETSYNTELPSNIRSHRAINLDQRSNYTDEDLKYIPEHLRKYYQGEDIALIQKMNLGEYKYYLVGDMALIFLDAMQESKRAYKHDVRLGSFLTVEQVNWLVSVLETDAVKQAVHTVLFVQAPLYSTAEYDGVALLADLLEPLICAYRVSAIFAGDSRIYEVYHDSETCSMYGVNHTFLHITVGSGGSPPAVMLSLFLGKRRWNALDYSANLSTETPVSVNSPRTRVYARSGFTYALLTLTESRALMVTAHDIITGAELNNIQLSMQK</sequence>
<feature type="transmembrane region" description="Helical" evidence="2">
    <location>
        <begin position="142"/>
        <end position="164"/>
    </location>
</feature>
<feature type="transmembrane region" description="Helical" evidence="2">
    <location>
        <begin position="12"/>
        <end position="39"/>
    </location>
</feature>
<evidence type="ECO:0000313" key="4">
    <source>
        <dbReference type="Proteomes" id="UP000070089"/>
    </source>
</evidence>
<keyword evidence="2" id="KW-0472">Membrane</keyword>
<proteinExistence type="predicted"/>
<organism evidence="3 4">
    <name type="scientific">Giardia duodenalis assemblage B</name>
    <dbReference type="NCBI Taxonomy" id="1394984"/>
    <lineage>
        <taxon>Eukaryota</taxon>
        <taxon>Metamonada</taxon>
        <taxon>Diplomonadida</taxon>
        <taxon>Hexamitidae</taxon>
        <taxon>Giardiinae</taxon>
        <taxon>Giardia</taxon>
    </lineage>
</organism>
<dbReference type="SUPFAM" id="SSF56300">
    <property type="entry name" value="Metallo-dependent phosphatases"/>
    <property type="match status" value="1"/>
</dbReference>
<evidence type="ECO:0000256" key="1">
    <source>
        <dbReference type="ARBA" id="ARBA00022729"/>
    </source>
</evidence>
<dbReference type="SUPFAM" id="SSF49265">
    <property type="entry name" value="Fibronectin type III"/>
    <property type="match status" value="1"/>
</dbReference>
<keyword evidence="2" id="KW-0812">Transmembrane</keyword>
<keyword evidence="2" id="KW-1133">Transmembrane helix</keyword>
<dbReference type="InterPro" id="IPR039331">
    <property type="entry name" value="PAPs-like"/>
</dbReference>
<dbReference type="Gene3D" id="3.60.21.10">
    <property type="match status" value="1"/>
</dbReference>